<keyword evidence="1" id="KW-0812">Transmembrane</keyword>
<feature type="transmembrane region" description="Helical" evidence="1">
    <location>
        <begin position="31"/>
        <end position="49"/>
    </location>
</feature>
<reference evidence="2 3" key="1">
    <citation type="submission" date="2019-02" db="EMBL/GenBank/DDBJ databases">
        <authorList>
            <consortium name="Pathogen Informatics"/>
        </authorList>
    </citation>
    <scope>NUCLEOTIDE SEQUENCE [LARGE SCALE GENOMIC DNA]</scope>
    <source>
        <strain evidence="3">clo34</strain>
    </source>
</reference>
<accession>A0AB74QIL0</accession>
<comment type="caution">
    <text evidence="2">The sequence shown here is derived from an EMBL/GenBank/DDBJ whole genome shotgun (WGS) entry which is preliminary data.</text>
</comment>
<evidence type="ECO:0000313" key="3">
    <source>
        <dbReference type="Proteomes" id="UP000411588"/>
    </source>
</evidence>
<sequence>MIFKVILIGLLCFLSIYNALCCQYRFLKKIPYWIIISIFVMIIVNSIYINNKTEYNQDFNLENKIVENIEADATVDLNKLVNFNFEKVYVCKNSIRMIDILKDKSFAISHKKIDGDSNYLIFVNKNNKVVRFTGLNKKYKILNSTFKIYSKKDAIFKFDKLRYKDKTVYELK</sequence>
<organism evidence="2 3">
    <name type="scientific">Clostridioides difficile</name>
    <name type="common">Peptoclostridium difficile</name>
    <dbReference type="NCBI Taxonomy" id="1496"/>
    <lineage>
        <taxon>Bacteria</taxon>
        <taxon>Bacillati</taxon>
        <taxon>Bacillota</taxon>
        <taxon>Clostridia</taxon>
        <taxon>Peptostreptococcales</taxon>
        <taxon>Peptostreptococcaceae</taxon>
        <taxon>Clostridioides</taxon>
    </lineage>
</organism>
<dbReference type="Proteomes" id="UP000411588">
    <property type="component" value="Unassembled WGS sequence"/>
</dbReference>
<evidence type="ECO:0000313" key="2">
    <source>
        <dbReference type="EMBL" id="VFD35916.1"/>
    </source>
</evidence>
<evidence type="ECO:0000256" key="1">
    <source>
        <dbReference type="SAM" id="Phobius"/>
    </source>
</evidence>
<gene>
    <name evidence="2" type="ORF">SAMEA1402399_03768</name>
</gene>
<name>A0AB74QIL0_CLODI</name>
<dbReference type="RefSeq" id="WP_096269229.1">
    <property type="nucleotide sequence ID" value="NZ_BIOW01000011.1"/>
</dbReference>
<dbReference type="AlphaFoldDB" id="A0AB74QIL0"/>
<keyword evidence="1" id="KW-1133">Transmembrane helix</keyword>
<dbReference type="EMBL" id="CAADAN010000019">
    <property type="protein sequence ID" value="VFD35916.1"/>
    <property type="molecule type" value="Genomic_DNA"/>
</dbReference>
<proteinExistence type="predicted"/>
<keyword evidence="1" id="KW-0472">Membrane</keyword>
<protein>
    <submittedName>
        <fullName evidence="2">Uncharacterized protein</fullName>
    </submittedName>
</protein>